<dbReference type="RefSeq" id="WP_307264533.1">
    <property type="nucleotide sequence ID" value="NZ_JAUSVL010000001.1"/>
</dbReference>
<dbReference type="InterPro" id="IPR036206">
    <property type="entry name" value="ThiamineP_synth_sf"/>
</dbReference>
<dbReference type="GO" id="GO:0008233">
    <property type="term" value="F:peptidase activity"/>
    <property type="evidence" value="ECO:0007669"/>
    <property type="project" value="UniProtKB-KW"/>
</dbReference>
<accession>A0AAE3VJX8</accession>
<evidence type="ECO:0000313" key="4">
    <source>
        <dbReference type="EMBL" id="MDQ0291563.1"/>
    </source>
</evidence>
<keyword evidence="5" id="KW-1185">Reference proteome</keyword>
<evidence type="ECO:0000256" key="2">
    <source>
        <dbReference type="ARBA" id="ARBA00022801"/>
    </source>
</evidence>
<dbReference type="EC" id="3.4.-.-" evidence="4"/>
<evidence type="ECO:0000256" key="1">
    <source>
        <dbReference type="ARBA" id="ARBA00022670"/>
    </source>
</evidence>
<evidence type="ECO:0000313" key="5">
    <source>
        <dbReference type="Proteomes" id="UP001238163"/>
    </source>
</evidence>
<dbReference type="InterPro" id="IPR051454">
    <property type="entry name" value="RNA/ubiquinone_mod_enzymes"/>
</dbReference>
<keyword evidence="1 4" id="KW-0645">Protease</keyword>
<keyword evidence="2 4" id="KW-0378">Hydrolase</keyword>
<comment type="caution">
    <text evidence="4">The sequence shown here is derived from an EMBL/GenBank/DDBJ whole genome shotgun (WGS) entry which is preliminary data.</text>
</comment>
<dbReference type="Pfam" id="PF01136">
    <property type="entry name" value="Peptidase_U32"/>
    <property type="match status" value="1"/>
</dbReference>
<dbReference type="EMBL" id="JAUSVL010000001">
    <property type="protein sequence ID" value="MDQ0291563.1"/>
    <property type="molecule type" value="Genomic_DNA"/>
</dbReference>
<protein>
    <submittedName>
        <fullName evidence="4">Protease</fullName>
        <ecNumber evidence="4">3.4.-.-</ecNumber>
    </submittedName>
</protein>
<dbReference type="GO" id="GO:0006508">
    <property type="term" value="P:proteolysis"/>
    <property type="evidence" value="ECO:0007669"/>
    <property type="project" value="UniProtKB-KW"/>
</dbReference>
<evidence type="ECO:0000256" key="3">
    <source>
        <dbReference type="ARBA" id="ARBA00038374"/>
    </source>
</evidence>
<comment type="similarity">
    <text evidence="3">Belongs to the peptidase U32 family.</text>
</comment>
<dbReference type="InterPro" id="IPR001539">
    <property type="entry name" value="Peptidase_U32"/>
</dbReference>
<organism evidence="4 5">
    <name type="scientific">Oligosphaera ethanolica</name>
    <dbReference type="NCBI Taxonomy" id="760260"/>
    <lineage>
        <taxon>Bacteria</taxon>
        <taxon>Pseudomonadati</taxon>
        <taxon>Lentisphaerota</taxon>
        <taxon>Oligosphaeria</taxon>
        <taxon>Oligosphaerales</taxon>
        <taxon>Oligosphaeraceae</taxon>
        <taxon>Oligosphaera</taxon>
    </lineage>
</organism>
<name>A0AAE3VJX8_9BACT</name>
<gene>
    <name evidence="4" type="ORF">J3R75_003670</name>
</gene>
<dbReference type="PANTHER" id="PTHR30217:SF6">
    <property type="entry name" value="TRNA HYDROXYLATION PROTEIN P"/>
    <property type="match status" value="1"/>
</dbReference>
<dbReference type="SUPFAM" id="SSF51391">
    <property type="entry name" value="Thiamin phosphate synthase"/>
    <property type="match status" value="1"/>
</dbReference>
<proteinExistence type="inferred from homology"/>
<sequence length="404" mass="44532">MPRKKPELLSPASDATCLKAALDAGCDAVYVGLKDFSMRSAAANFSQPALRRASALCRSRGVRLYLAVNTQVYQQELRRLDARLAAVAGLVDAVICWDPAVIEACRRHGIAIHISTQASVANAAAARFYRGLGATRIVPARECTLPELRRLRRQAGIEIEVFAHGAMCVSVSGRCYLSQDSYGKSGNRGECRQNCRRPFRAICSDGEGDYEVEDHYLFSAKDLCTLPFLDQLLDAGIDALKIEGRNRPADYVACITSSYRRAIDAWARGALDQELKAALMEECRTVFNRDFSSGFFLGRPISDFTDTDGSKSTEQKERVGKVINYYRKAGAAHIWVQNYTIHEGDQILIMGPTTGVVKQVAGNIRCENDPARNPPQTITIALDTAVRANDEVYRLVARTTPARQ</sequence>
<dbReference type="AlphaFoldDB" id="A0AAE3VJX8"/>
<dbReference type="PANTHER" id="PTHR30217">
    <property type="entry name" value="PEPTIDASE U32 FAMILY"/>
    <property type="match status" value="1"/>
</dbReference>
<dbReference type="PROSITE" id="PS01276">
    <property type="entry name" value="PEPTIDASE_U32"/>
    <property type="match status" value="1"/>
</dbReference>
<dbReference type="Proteomes" id="UP001238163">
    <property type="component" value="Unassembled WGS sequence"/>
</dbReference>
<reference evidence="4" key="1">
    <citation type="submission" date="2023-07" db="EMBL/GenBank/DDBJ databases">
        <title>Genomic Encyclopedia of Type Strains, Phase IV (KMG-IV): sequencing the most valuable type-strain genomes for metagenomic binning, comparative biology and taxonomic classification.</title>
        <authorList>
            <person name="Goeker M."/>
        </authorList>
    </citation>
    <scope>NUCLEOTIDE SEQUENCE</scope>
    <source>
        <strain evidence="4">DSM 24202</strain>
    </source>
</reference>